<keyword evidence="3" id="KW-1185">Reference proteome</keyword>
<proteinExistence type="predicted"/>
<evidence type="ECO:0000256" key="1">
    <source>
        <dbReference type="SAM" id="SignalP"/>
    </source>
</evidence>
<dbReference type="AlphaFoldDB" id="A0AAP0JNR1"/>
<accession>A0AAP0JNR1</accession>
<gene>
    <name evidence="2" type="ORF">Sjap_007976</name>
</gene>
<evidence type="ECO:0000313" key="2">
    <source>
        <dbReference type="EMBL" id="KAK9137382.1"/>
    </source>
</evidence>
<sequence length="169" mass="18987">MVKLYSSHISLLLLLMVLFSGGEREWMVRVDAKTCKIASLGCNLDAICNQQCLTRYNGQGSCYRPPGTFIVECMWRHHQLGIFDVHGGFASQSSKYLDTRRLSLRPFLLITSVLISLNRAIIFSLRSQNKQLYSAGYCRIVGDGADRVGTKARWLTSPSNLARHQSSQV</sequence>
<dbReference type="EMBL" id="JBBNAE010000003">
    <property type="protein sequence ID" value="KAK9137382.1"/>
    <property type="molecule type" value="Genomic_DNA"/>
</dbReference>
<reference evidence="2 3" key="1">
    <citation type="submission" date="2024-01" db="EMBL/GenBank/DDBJ databases">
        <title>Genome assemblies of Stephania.</title>
        <authorList>
            <person name="Yang L."/>
        </authorList>
    </citation>
    <scope>NUCLEOTIDE SEQUENCE [LARGE SCALE GENOMIC DNA]</scope>
    <source>
        <strain evidence="2">QJT</strain>
        <tissue evidence="2">Leaf</tissue>
    </source>
</reference>
<dbReference type="Proteomes" id="UP001417504">
    <property type="component" value="Unassembled WGS sequence"/>
</dbReference>
<evidence type="ECO:0000313" key="3">
    <source>
        <dbReference type="Proteomes" id="UP001417504"/>
    </source>
</evidence>
<feature type="chain" id="PRO_5043005302" evidence="1">
    <location>
        <begin position="25"/>
        <end position="169"/>
    </location>
</feature>
<feature type="signal peptide" evidence="1">
    <location>
        <begin position="1"/>
        <end position="24"/>
    </location>
</feature>
<name>A0AAP0JNR1_9MAGN</name>
<keyword evidence="1" id="KW-0732">Signal</keyword>
<organism evidence="2 3">
    <name type="scientific">Stephania japonica</name>
    <dbReference type="NCBI Taxonomy" id="461633"/>
    <lineage>
        <taxon>Eukaryota</taxon>
        <taxon>Viridiplantae</taxon>
        <taxon>Streptophyta</taxon>
        <taxon>Embryophyta</taxon>
        <taxon>Tracheophyta</taxon>
        <taxon>Spermatophyta</taxon>
        <taxon>Magnoliopsida</taxon>
        <taxon>Ranunculales</taxon>
        <taxon>Menispermaceae</taxon>
        <taxon>Menispermoideae</taxon>
        <taxon>Cissampelideae</taxon>
        <taxon>Stephania</taxon>
    </lineage>
</organism>
<comment type="caution">
    <text evidence="2">The sequence shown here is derived from an EMBL/GenBank/DDBJ whole genome shotgun (WGS) entry which is preliminary data.</text>
</comment>
<protein>
    <submittedName>
        <fullName evidence="2">Uncharacterized protein</fullName>
    </submittedName>
</protein>